<sequence length="437" mass="45592">MLARRLNAVLARRGIHYAWVVAALTFLAMLTTAGAMGLPGALILPLNAEYGWSTATISSALALRILLFGLMAPFSAAFILRFGLRAVIVCAVALISGGLLLATVMTSFWHLLVLWGVVVGLGTGLTAMVLGATVANRWFAKSRGLVLGLLTASAATGQLAFLPLATLLVERVGWRAAVFPTVAACVAVAALVALFMADRPEDLGLGAYGEDAPRAGAAAAPAASGPGPVRRALLTLREAAGVPAFWALFATFFICGLSTNGLIQSHFIPFCFDHGLGETDAASVLAMMGIFDFVGTVASGWLSDRVDNRWLLFWYYGLRGLSLLWLPHSTFTLYGLSVFAMFYGLDWIATVPPTVRLAAKSFGREKGPLVFGWVFTGHQLGAAVATSGAGAVRTGLGDYLPAFYAAGAMCLVGALVALAAGGRRHRDGVAIAASPAA</sequence>
<reference evidence="6 7" key="2">
    <citation type="submission" date="2019-02" db="EMBL/GenBank/DDBJ databases">
        <title>'Lichenibacterium ramalinii' gen. nov. sp. nov., 'Lichenibacterium minor' gen. nov. sp. nov.</title>
        <authorList>
            <person name="Pankratov T."/>
        </authorList>
    </citation>
    <scope>NUCLEOTIDE SEQUENCE [LARGE SCALE GENOMIC DNA]</scope>
    <source>
        <strain evidence="6 7">RmlP026</strain>
    </source>
</reference>
<dbReference type="PROSITE" id="PS50850">
    <property type="entry name" value="MFS"/>
    <property type="match status" value="1"/>
</dbReference>
<feature type="transmembrane region" description="Helical" evidence="4">
    <location>
        <begin position="50"/>
        <end position="70"/>
    </location>
</feature>
<evidence type="ECO:0000256" key="4">
    <source>
        <dbReference type="SAM" id="Phobius"/>
    </source>
</evidence>
<dbReference type="InterPro" id="IPR050327">
    <property type="entry name" value="Proton-linked_MCT"/>
</dbReference>
<dbReference type="AlphaFoldDB" id="A0A4Q2U936"/>
<feature type="transmembrane region" description="Helical" evidence="4">
    <location>
        <begin position="108"/>
        <end position="132"/>
    </location>
</feature>
<accession>A0A4Q2U936</accession>
<evidence type="ECO:0000259" key="5">
    <source>
        <dbReference type="PROSITE" id="PS50850"/>
    </source>
</evidence>
<keyword evidence="7" id="KW-1185">Reference proteome</keyword>
<dbReference type="OrthoDB" id="146345at2"/>
<feature type="transmembrane region" description="Helical" evidence="4">
    <location>
        <begin position="402"/>
        <end position="421"/>
    </location>
</feature>
<dbReference type="InterPro" id="IPR011701">
    <property type="entry name" value="MFS"/>
</dbReference>
<organism evidence="6 7">
    <name type="scientific">Lichenibacterium minor</name>
    <dbReference type="NCBI Taxonomy" id="2316528"/>
    <lineage>
        <taxon>Bacteria</taxon>
        <taxon>Pseudomonadati</taxon>
        <taxon>Pseudomonadota</taxon>
        <taxon>Alphaproteobacteria</taxon>
        <taxon>Hyphomicrobiales</taxon>
        <taxon>Lichenihabitantaceae</taxon>
        <taxon>Lichenibacterium</taxon>
    </lineage>
</organism>
<dbReference type="GO" id="GO:0022857">
    <property type="term" value="F:transmembrane transporter activity"/>
    <property type="evidence" value="ECO:0007669"/>
    <property type="project" value="InterPro"/>
</dbReference>
<feature type="transmembrane region" description="Helical" evidence="4">
    <location>
        <begin position="177"/>
        <end position="197"/>
    </location>
</feature>
<keyword evidence="1 4" id="KW-0812">Transmembrane</keyword>
<proteinExistence type="predicted"/>
<name>A0A4Q2U936_9HYPH</name>
<keyword evidence="2 4" id="KW-1133">Transmembrane helix</keyword>
<keyword evidence="3 4" id="KW-0472">Membrane</keyword>
<evidence type="ECO:0000313" key="7">
    <source>
        <dbReference type="Proteomes" id="UP000290759"/>
    </source>
</evidence>
<evidence type="ECO:0000313" key="6">
    <source>
        <dbReference type="EMBL" id="RYC31516.1"/>
    </source>
</evidence>
<dbReference type="Gene3D" id="1.20.1250.20">
    <property type="entry name" value="MFS general substrate transporter like domains"/>
    <property type="match status" value="2"/>
</dbReference>
<feature type="transmembrane region" description="Helical" evidence="4">
    <location>
        <begin position="82"/>
        <end position="102"/>
    </location>
</feature>
<dbReference type="RefSeq" id="WP_129227124.1">
    <property type="nucleotide sequence ID" value="NZ_QYBB01000013.1"/>
</dbReference>
<comment type="caution">
    <text evidence="6">The sequence shown here is derived from an EMBL/GenBank/DDBJ whole genome shotgun (WGS) entry which is preliminary data.</text>
</comment>
<evidence type="ECO:0000256" key="2">
    <source>
        <dbReference type="ARBA" id="ARBA00022989"/>
    </source>
</evidence>
<reference evidence="6 7" key="1">
    <citation type="submission" date="2018-12" db="EMBL/GenBank/DDBJ databases">
        <authorList>
            <person name="Grouzdev D.S."/>
            <person name="Krutkina M.S."/>
        </authorList>
    </citation>
    <scope>NUCLEOTIDE SEQUENCE [LARGE SCALE GENOMIC DNA]</scope>
    <source>
        <strain evidence="6 7">RmlP026</strain>
    </source>
</reference>
<feature type="transmembrane region" description="Helical" evidence="4">
    <location>
        <begin position="20"/>
        <end position="44"/>
    </location>
</feature>
<feature type="transmembrane region" description="Helical" evidence="4">
    <location>
        <begin position="332"/>
        <end position="349"/>
    </location>
</feature>
<dbReference type="PANTHER" id="PTHR11360">
    <property type="entry name" value="MONOCARBOXYLATE TRANSPORTER"/>
    <property type="match status" value="1"/>
</dbReference>
<dbReference type="InterPro" id="IPR020846">
    <property type="entry name" value="MFS_dom"/>
</dbReference>
<evidence type="ECO:0000256" key="3">
    <source>
        <dbReference type="ARBA" id="ARBA00023136"/>
    </source>
</evidence>
<dbReference type="CDD" id="cd17355">
    <property type="entry name" value="MFS_YcxA_like"/>
    <property type="match status" value="1"/>
</dbReference>
<dbReference type="InterPro" id="IPR036259">
    <property type="entry name" value="MFS_trans_sf"/>
</dbReference>
<dbReference type="Pfam" id="PF07690">
    <property type="entry name" value="MFS_1"/>
    <property type="match status" value="1"/>
</dbReference>
<feature type="transmembrane region" description="Helical" evidence="4">
    <location>
        <begin position="240"/>
        <end position="263"/>
    </location>
</feature>
<dbReference type="Proteomes" id="UP000290759">
    <property type="component" value="Unassembled WGS sequence"/>
</dbReference>
<feature type="transmembrane region" description="Helical" evidence="4">
    <location>
        <begin position="283"/>
        <end position="303"/>
    </location>
</feature>
<gene>
    <name evidence="6" type="ORF">D3273_12785</name>
</gene>
<dbReference type="PANTHER" id="PTHR11360:SF290">
    <property type="entry name" value="MONOCARBOXYLATE MFS PERMEASE"/>
    <property type="match status" value="1"/>
</dbReference>
<dbReference type="EMBL" id="QYBB01000013">
    <property type="protein sequence ID" value="RYC31516.1"/>
    <property type="molecule type" value="Genomic_DNA"/>
</dbReference>
<dbReference type="SUPFAM" id="SSF103473">
    <property type="entry name" value="MFS general substrate transporter"/>
    <property type="match status" value="1"/>
</dbReference>
<feature type="domain" description="Major facilitator superfamily (MFS) profile" evidence="5">
    <location>
        <begin position="18"/>
        <end position="425"/>
    </location>
</feature>
<protein>
    <submittedName>
        <fullName evidence="6">MFS transporter</fullName>
    </submittedName>
</protein>
<feature type="transmembrane region" description="Helical" evidence="4">
    <location>
        <begin position="144"/>
        <end position="165"/>
    </location>
</feature>
<evidence type="ECO:0000256" key="1">
    <source>
        <dbReference type="ARBA" id="ARBA00022692"/>
    </source>
</evidence>